<dbReference type="Proteomes" id="UP000830401">
    <property type="component" value="Plasmid unnamed3"/>
</dbReference>
<reference evidence="1" key="1">
    <citation type="submission" date="2022-04" db="EMBL/GenBank/DDBJ databases">
        <title>Hymenobacter sp. isolated from the air.</title>
        <authorList>
            <person name="Won M."/>
            <person name="Lee C.-M."/>
            <person name="Woen H.-Y."/>
            <person name="Kwon S.-W."/>
        </authorList>
    </citation>
    <scope>NUCLEOTIDE SEQUENCE</scope>
    <source>
        <strain evidence="1">5420S-77</strain>
        <plasmid evidence="1">unnamed3</plasmid>
    </source>
</reference>
<gene>
    <name evidence="1" type="ORF">MUN86_26250</name>
</gene>
<keyword evidence="1" id="KW-0614">Plasmid</keyword>
<name>A0ABY4GF85_9BACT</name>
<evidence type="ECO:0000313" key="2">
    <source>
        <dbReference type="Proteomes" id="UP000830401"/>
    </source>
</evidence>
<evidence type="ECO:0008006" key="3">
    <source>
        <dbReference type="Google" id="ProtNLM"/>
    </source>
</evidence>
<geneLocation type="plasmid" evidence="1 2">
    <name>unnamed3</name>
</geneLocation>
<dbReference type="RefSeq" id="WP_245126761.1">
    <property type="nucleotide sequence ID" value="NZ_CP095064.1"/>
</dbReference>
<dbReference type="EMBL" id="CP095064">
    <property type="protein sequence ID" value="UOQ69009.1"/>
    <property type="molecule type" value="Genomic_DNA"/>
</dbReference>
<proteinExistence type="predicted"/>
<sequence>MKNGFLFLLVLLLGSSLAFRNPPRSLVGRWQQRWANGAILLANFRPDGSYEAFVDGKAFVRGHYSVRQDTVALNDTGCRMYGHYQLTFFAEDSVRFTAIQDSCAQRRRGTNQSVFGRLTPGKP</sequence>
<keyword evidence="2" id="KW-1185">Reference proteome</keyword>
<organism evidence="1 2">
    <name type="scientific">Hymenobacter volaticus</name>
    <dbReference type="NCBI Taxonomy" id="2932254"/>
    <lineage>
        <taxon>Bacteria</taxon>
        <taxon>Pseudomonadati</taxon>
        <taxon>Bacteroidota</taxon>
        <taxon>Cytophagia</taxon>
        <taxon>Cytophagales</taxon>
        <taxon>Hymenobacteraceae</taxon>
        <taxon>Hymenobacter</taxon>
    </lineage>
</organism>
<evidence type="ECO:0000313" key="1">
    <source>
        <dbReference type="EMBL" id="UOQ69009.1"/>
    </source>
</evidence>
<accession>A0ABY4GF85</accession>
<protein>
    <recommendedName>
        <fullName evidence="3">DUF2147 domain-containing protein</fullName>
    </recommendedName>
</protein>